<evidence type="ECO:0000256" key="6">
    <source>
        <dbReference type="ARBA" id="ARBA00023027"/>
    </source>
</evidence>
<comment type="caution">
    <text evidence="9">The sequence shown here is derived from an EMBL/GenBank/DDBJ whole genome shotgun (WGS) entry which is preliminary data.</text>
</comment>
<dbReference type="Gene3D" id="3.40.50.10330">
    <property type="entry name" value="Probable inorganic polyphosphate/atp-NAD kinase, domain 1"/>
    <property type="match status" value="1"/>
</dbReference>
<dbReference type="InterPro" id="IPR017437">
    <property type="entry name" value="ATP-NAD_kinase_PpnK-typ_C"/>
</dbReference>
<comment type="subcellular location">
    <subcellularLocation>
        <location evidence="8">Cytoplasm</location>
    </subcellularLocation>
</comment>
<evidence type="ECO:0000256" key="3">
    <source>
        <dbReference type="ARBA" id="ARBA00022777"/>
    </source>
</evidence>
<evidence type="ECO:0000256" key="5">
    <source>
        <dbReference type="ARBA" id="ARBA00022857"/>
    </source>
</evidence>
<dbReference type="HAMAP" id="MF_00361">
    <property type="entry name" value="NAD_kinase"/>
    <property type="match status" value="1"/>
</dbReference>
<evidence type="ECO:0000256" key="2">
    <source>
        <dbReference type="ARBA" id="ARBA00022741"/>
    </source>
</evidence>
<comment type="similarity">
    <text evidence="8">Belongs to the NAD kinase family.</text>
</comment>
<organism evidence="9 10">
    <name type="scientific">Clostridium butyricum</name>
    <dbReference type="NCBI Taxonomy" id="1492"/>
    <lineage>
        <taxon>Bacteria</taxon>
        <taxon>Bacillati</taxon>
        <taxon>Bacillota</taxon>
        <taxon>Clostridia</taxon>
        <taxon>Eubacteriales</taxon>
        <taxon>Clostridiaceae</taxon>
        <taxon>Clostridium</taxon>
    </lineage>
</organism>
<dbReference type="InterPro" id="IPR002504">
    <property type="entry name" value="NADK"/>
</dbReference>
<dbReference type="GO" id="GO:0006741">
    <property type="term" value="P:NADP+ biosynthetic process"/>
    <property type="evidence" value="ECO:0007669"/>
    <property type="project" value="UniProtKB-UniRule"/>
</dbReference>
<dbReference type="GO" id="GO:0003951">
    <property type="term" value="F:NAD+ kinase activity"/>
    <property type="evidence" value="ECO:0007669"/>
    <property type="project" value="UniProtKB-UniRule"/>
</dbReference>
<comment type="cofactor">
    <cofactor evidence="8">
        <name>a divalent metal cation</name>
        <dbReference type="ChEBI" id="CHEBI:60240"/>
    </cofactor>
</comment>
<evidence type="ECO:0000256" key="1">
    <source>
        <dbReference type="ARBA" id="ARBA00022679"/>
    </source>
</evidence>
<feature type="binding site" evidence="8">
    <location>
        <position position="188"/>
    </location>
    <ligand>
        <name>NAD(+)</name>
        <dbReference type="ChEBI" id="CHEBI:57540"/>
    </ligand>
</feature>
<keyword evidence="1 8" id="KW-0808">Transferase</keyword>
<keyword evidence="6 8" id="KW-0520">NAD</keyword>
<dbReference type="Pfam" id="PF20143">
    <property type="entry name" value="NAD_kinase_C"/>
    <property type="match status" value="1"/>
</dbReference>
<dbReference type="PANTHER" id="PTHR20275">
    <property type="entry name" value="NAD KINASE"/>
    <property type="match status" value="1"/>
</dbReference>
<comment type="catalytic activity">
    <reaction evidence="7 8">
        <text>NAD(+) + ATP = ADP + NADP(+) + H(+)</text>
        <dbReference type="Rhea" id="RHEA:18629"/>
        <dbReference type="ChEBI" id="CHEBI:15378"/>
        <dbReference type="ChEBI" id="CHEBI:30616"/>
        <dbReference type="ChEBI" id="CHEBI:57540"/>
        <dbReference type="ChEBI" id="CHEBI:58349"/>
        <dbReference type="ChEBI" id="CHEBI:456216"/>
        <dbReference type="EC" id="2.7.1.23"/>
    </reaction>
</comment>
<feature type="binding site" evidence="8">
    <location>
        <begin position="199"/>
        <end position="204"/>
    </location>
    <ligand>
        <name>NAD(+)</name>
        <dbReference type="ChEBI" id="CHEBI:57540"/>
    </ligand>
</feature>
<feature type="binding site" evidence="8">
    <location>
        <begin position="158"/>
        <end position="159"/>
    </location>
    <ligand>
        <name>NAD(+)</name>
        <dbReference type="ChEBI" id="CHEBI:57540"/>
    </ligand>
</feature>
<keyword evidence="4 8" id="KW-0067">ATP-binding</keyword>
<dbReference type="GO" id="GO:0019674">
    <property type="term" value="P:NAD+ metabolic process"/>
    <property type="evidence" value="ECO:0007669"/>
    <property type="project" value="InterPro"/>
</dbReference>
<name>A0A6L9EK39_CLOBU</name>
<dbReference type="GO" id="GO:0005737">
    <property type="term" value="C:cytoplasm"/>
    <property type="evidence" value="ECO:0007669"/>
    <property type="project" value="UniProtKB-SubCell"/>
</dbReference>
<feature type="binding site" evidence="8">
    <location>
        <position position="169"/>
    </location>
    <ligand>
        <name>NAD(+)</name>
        <dbReference type="ChEBI" id="CHEBI:57540"/>
    </ligand>
</feature>
<dbReference type="PANTHER" id="PTHR20275:SF0">
    <property type="entry name" value="NAD KINASE"/>
    <property type="match status" value="1"/>
</dbReference>
<feature type="active site" description="Proton acceptor" evidence="8">
    <location>
        <position position="60"/>
    </location>
</feature>
<feature type="binding site" evidence="8">
    <location>
        <position position="186"/>
    </location>
    <ligand>
        <name>NAD(+)</name>
        <dbReference type="ChEBI" id="CHEBI:57540"/>
    </ligand>
</feature>
<dbReference type="EC" id="2.7.1.23" evidence="8"/>
<dbReference type="Gene3D" id="2.60.200.30">
    <property type="entry name" value="Probable inorganic polyphosphate/atp-NAD kinase, domain 2"/>
    <property type="match status" value="1"/>
</dbReference>
<dbReference type="SUPFAM" id="SSF111331">
    <property type="entry name" value="NAD kinase/diacylglycerol kinase-like"/>
    <property type="match status" value="1"/>
</dbReference>
<evidence type="ECO:0000313" key="9">
    <source>
        <dbReference type="EMBL" id="NAS16811.1"/>
    </source>
</evidence>
<dbReference type="InterPro" id="IPR016064">
    <property type="entry name" value="NAD/diacylglycerol_kinase_sf"/>
</dbReference>
<feature type="binding site" evidence="8">
    <location>
        <position position="258"/>
    </location>
    <ligand>
        <name>NAD(+)</name>
        <dbReference type="ChEBI" id="CHEBI:57540"/>
    </ligand>
</feature>
<dbReference type="Pfam" id="PF01513">
    <property type="entry name" value="NAD_kinase"/>
    <property type="match status" value="1"/>
</dbReference>
<keyword evidence="8" id="KW-0963">Cytoplasm</keyword>
<evidence type="ECO:0000313" key="10">
    <source>
        <dbReference type="Proteomes" id="UP000474042"/>
    </source>
</evidence>
<dbReference type="GO" id="GO:0005524">
    <property type="term" value="F:ATP binding"/>
    <property type="evidence" value="ECO:0007669"/>
    <property type="project" value="UniProtKB-KW"/>
</dbReference>
<evidence type="ECO:0000256" key="8">
    <source>
        <dbReference type="HAMAP-Rule" id="MF_00361"/>
    </source>
</evidence>
<comment type="function">
    <text evidence="8">Involved in the regulation of the intracellular balance of NAD and NADP, and is a key enzyme in the biosynthesis of NADP. Catalyzes specifically the phosphorylation on 2'-hydroxyl of the adenosine moiety of NAD to yield NADP.</text>
</comment>
<keyword evidence="2 8" id="KW-0547">Nucleotide-binding</keyword>
<accession>A0A6L9EK39</accession>
<dbReference type="AlphaFoldDB" id="A0A6L9EK39"/>
<keyword evidence="3 8" id="KW-0418">Kinase</keyword>
<gene>
    <name evidence="8" type="primary">nadK</name>
    <name evidence="9" type="ORF">GND98_002670</name>
</gene>
<feature type="binding site" evidence="8">
    <location>
        <begin position="60"/>
        <end position="61"/>
    </location>
    <ligand>
        <name>NAD(+)</name>
        <dbReference type="ChEBI" id="CHEBI:57540"/>
    </ligand>
</feature>
<dbReference type="Proteomes" id="UP000474042">
    <property type="component" value="Unassembled WGS sequence"/>
</dbReference>
<dbReference type="RefSeq" id="WP_124229787.1">
    <property type="nucleotide sequence ID" value="NZ_RQKF01000006.1"/>
</dbReference>
<proteinExistence type="inferred from homology"/>
<comment type="caution">
    <text evidence="8">Lacks conserved residue(s) required for the propagation of feature annotation.</text>
</comment>
<reference evidence="9 10" key="1">
    <citation type="submission" date="2020-01" db="EMBL/GenBank/DDBJ databases">
        <title>Genome sequence of a 1,3-propanediol producer, Clostridium butyricum S3.</title>
        <authorList>
            <person name="Zhou J."/>
        </authorList>
    </citation>
    <scope>NUCLEOTIDE SEQUENCE [LARGE SCALE GENOMIC DNA]</scope>
    <source>
        <strain evidence="9 10">S3</strain>
    </source>
</reference>
<dbReference type="GO" id="GO:0046872">
    <property type="term" value="F:metal ion binding"/>
    <property type="evidence" value="ECO:0007669"/>
    <property type="project" value="UniProtKB-UniRule"/>
</dbReference>
<dbReference type="EMBL" id="WOFV02000004">
    <property type="protein sequence ID" value="NAS16811.1"/>
    <property type="molecule type" value="Genomic_DNA"/>
</dbReference>
<dbReference type="InterPro" id="IPR017438">
    <property type="entry name" value="ATP-NAD_kinase_N"/>
</dbReference>
<evidence type="ECO:0000256" key="4">
    <source>
        <dbReference type="ARBA" id="ARBA00022840"/>
    </source>
</evidence>
<sequence>MKNIGIAINPSKDNDNKILNMVINKIKDVFKIKEVHIFNSYDLERQNLKSIELLVVLGGDGTLLSAARSVKEEFNGILFGINIGNLGFLSSIEISDIDTALTKLKNNEYEIQERMMLECAGEFKNIVECGLICKKELKNIKGCVDIDDFKKEKLNAFNDVVLARGTLSRMVKFKIYVDGKLYSSFKGDGLIVATPTGSTAYSFSAGGPFIYPDLELITITPICPHTKSMQTIVLKGDSIIEIYAENEEEKIYLTVDGQKAMEVNQKSCVKIYKKQKNVKLLLFDDYDYFKVLRNKILNNSKECDGEEF</sequence>
<dbReference type="GO" id="GO:0051287">
    <property type="term" value="F:NAD binding"/>
    <property type="evidence" value="ECO:0007669"/>
    <property type="project" value="UniProtKB-ARBA"/>
</dbReference>
<protein>
    <recommendedName>
        <fullName evidence="8">NAD kinase</fullName>
        <ecNumber evidence="8">2.7.1.23</ecNumber>
    </recommendedName>
    <alternativeName>
        <fullName evidence="8">ATP-dependent NAD kinase</fullName>
    </alternativeName>
</protein>
<evidence type="ECO:0000256" key="7">
    <source>
        <dbReference type="ARBA" id="ARBA00047925"/>
    </source>
</evidence>
<keyword evidence="5 8" id="KW-0521">NADP</keyword>